<name>A0ABP8KH47_9MICO</name>
<comment type="similarity">
    <text evidence="5 6">Belongs to the XseA family.</text>
</comment>
<evidence type="ECO:0000256" key="7">
    <source>
        <dbReference type="SAM" id="MobiDB-lite"/>
    </source>
</evidence>
<evidence type="ECO:0000259" key="8">
    <source>
        <dbReference type="Pfam" id="PF02601"/>
    </source>
</evidence>
<feature type="region of interest" description="Disordered" evidence="7">
    <location>
        <begin position="1"/>
        <end position="20"/>
    </location>
</feature>
<dbReference type="Pfam" id="PF13742">
    <property type="entry name" value="tRNA_anti_2"/>
    <property type="match status" value="1"/>
</dbReference>
<accession>A0ABP8KH47</accession>
<evidence type="ECO:0000256" key="1">
    <source>
        <dbReference type="ARBA" id="ARBA00022490"/>
    </source>
</evidence>
<keyword evidence="2 5" id="KW-0540">Nuclease</keyword>
<evidence type="ECO:0000256" key="5">
    <source>
        <dbReference type="HAMAP-Rule" id="MF_00378"/>
    </source>
</evidence>
<dbReference type="RefSeq" id="WP_345205816.1">
    <property type="nucleotide sequence ID" value="NZ_BAABGM010000014.1"/>
</dbReference>
<dbReference type="PANTHER" id="PTHR30008">
    <property type="entry name" value="EXODEOXYRIBONUCLEASE 7 LARGE SUBUNIT"/>
    <property type="match status" value="1"/>
</dbReference>
<dbReference type="Proteomes" id="UP001500945">
    <property type="component" value="Unassembled WGS sequence"/>
</dbReference>
<organism evidence="10 11">
    <name type="scientific">Fodinibacter luteus</name>
    <dbReference type="NCBI Taxonomy" id="552064"/>
    <lineage>
        <taxon>Bacteria</taxon>
        <taxon>Bacillati</taxon>
        <taxon>Actinomycetota</taxon>
        <taxon>Actinomycetes</taxon>
        <taxon>Micrococcales</taxon>
        <taxon>Intrasporangiaceae</taxon>
        <taxon>Fodinibacter (ex Wang et al. 2009)</taxon>
    </lineage>
</organism>
<keyword evidence="1 5" id="KW-0963">Cytoplasm</keyword>
<evidence type="ECO:0000256" key="3">
    <source>
        <dbReference type="ARBA" id="ARBA00022801"/>
    </source>
</evidence>
<dbReference type="EC" id="3.1.11.6" evidence="5"/>
<feature type="domain" description="Exonuclease VII large subunit C-terminal" evidence="8">
    <location>
        <begin position="143"/>
        <end position="340"/>
    </location>
</feature>
<dbReference type="PANTHER" id="PTHR30008:SF0">
    <property type="entry name" value="EXODEOXYRIBONUCLEASE 7 LARGE SUBUNIT"/>
    <property type="match status" value="1"/>
</dbReference>
<feature type="domain" description="OB-fold nucleic acid binding" evidence="9">
    <location>
        <begin position="26"/>
        <end position="120"/>
    </location>
</feature>
<dbReference type="InterPro" id="IPR025824">
    <property type="entry name" value="OB-fold_nuc-bd_dom"/>
</dbReference>
<comment type="subunit">
    <text evidence="5">Heterooligomer composed of large and small subunits.</text>
</comment>
<comment type="subcellular location">
    <subcellularLocation>
        <location evidence="5 6">Cytoplasm</location>
    </subcellularLocation>
</comment>
<evidence type="ECO:0000256" key="6">
    <source>
        <dbReference type="RuleBase" id="RU004355"/>
    </source>
</evidence>
<dbReference type="NCBIfam" id="TIGR00237">
    <property type="entry name" value="xseA"/>
    <property type="match status" value="1"/>
</dbReference>
<evidence type="ECO:0000256" key="4">
    <source>
        <dbReference type="ARBA" id="ARBA00022839"/>
    </source>
</evidence>
<keyword evidence="11" id="KW-1185">Reference proteome</keyword>
<gene>
    <name evidence="5 10" type="primary">xseA</name>
    <name evidence="10" type="ORF">GCM10023168_22310</name>
</gene>
<dbReference type="Pfam" id="PF02601">
    <property type="entry name" value="Exonuc_VII_L"/>
    <property type="match status" value="1"/>
</dbReference>
<evidence type="ECO:0000313" key="11">
    <source>
        <dbReference type="Proteomes" id="UP001500945"/>
    </source>
</evidence>
<dbReference type="InterPro" id="IPR020579">
    <property type="entry name" value="Exonuc_VII_lsu_C"/>
</dbReference>
<dbReference type="InterPro" id="IPR003753">
    <property type="entry name" value="Exonuc_VII_L"/>
</dbReference>
<protein>
    <recommendedName>
        <fullName evidence="5">Exodeoxyribonuclease 7 large subunit</fullName>
        <ecNumber evidence="5">3.1.11.6</ecNumber>
    </recommendedName>
    <alternativeName>
        <fullName evidence="5">Exodeoxyribonuclease VII large subunit</fullName>
        <shortName evidence="5">Exonuclease VII large subunit</shortName>
    </alternativeName>
</protein>
<comment type="function">
    <text evidence="5">Bidirectionally degrades single-stranded DNA into large acid-insoluble oligonucleotides, which are then degraded further into small acid-soluble oligonucleotides.</text>
</comment>
<dbReference type="CDD" id="cd04489">
    <property type="entry name" value="ExoVII_LU_OBF"/>
    <property type="match status" value="1"/>
</dbReference>
<comment type="caution">
    <text evidence="10">The sequence shown here is derived from an EMBL/GenBank/DDBJ whole genome shotgun (WGS) entry which is preliminary data.</text>
</comment>
<dbReference type="HAMAP" id="MF_00378">
    <property type="entry name" value="Exonuc_7_L"/>
    <property type="match status" value="1"/>
</dbReference>
<comment type="catalytic activity">
    <reaction evidence="5 6">
        <text>Exonucleolytic cleavage in either 5'- to 3'- or 3'- to 5'-direction to yield nucleoside 5'-phosphates.</text>
        <dbReference type="EC" id="3.1.11.6"/>
    </reaction>
</comment>
<keyword evidence="4 5" id="KW-0269">Exonuclease</keyword>
<sequence length="426" mass="46564">MSTPAAQSRGPLPEKAADTTAEQPWPVRLLSMRIGEYVEKMSTLWVEGQVVQLTRRPGARTAYLTLRDADVDMSLSVSIQVTALDAMPAPVGEGARVVLQAKPVFWTQRGSLVLDARQIRPVGVGELLARLEYLKRHLAQEGLFDRDRKRPLPFLPRRVGLICGRASAAERDVVENARRRWPATRFEVRQVAVQGPNAVAEVTAALAELDAYPEVDVVVIARGGGGVEDLLPFSNETLVRAVAAARTPVVSAIGHDVDTPLLDLVADHRASTPTDAAKAVVPDAAAERAGVAGARERAHRALEGRLHSERRRLVELRSRPVLADKGAFVRTQREVVAALRARARRRVEAQLHRARDHTVHLRAQVRTLSPQSTLDRGYAIVQQHDGTVVTDPTAIEVGELLRVRVARGDFAARPVDRADDAGPQSR</sequence>
<evidence type="ECO:0000313" key="10">
    <source>
        <dbReference type="EMBL" id="GAA4406874.1"/>
    </source>
</evidence>
<proteinExistence type="inferred from homology"/>
<evidence type="ECO:0000256" key="2">
    <source>
        <dbReference type="ARBA" id="ARBA00022722"/>
    </source>
</evidence>
<keyword evidence="3 5" id="KW-0378">Hydrolase</keyword>
<evidence type="ECO:0000259" key="9">
    <source>
        <dbReference type="Pfam" id="PF13742"/>
    </source>
</evidence>
<reference evidence="11" key="1">
    <citation type="journal article" date="2019" name="Int. J. Syst. Evol. Microbiol.">
        <title>The Global Catalogue of Microorganisms (GCM) 10K type strain sequencing project: providing services to taxonomists for standard genome sequencing and annotation.</title>
        <authorList>
            <consortium name="The Broad Institute Genomics Platform"/>
            <consortium name="The Broad Institute Genome Sequencing Center for Infectious Disease"/>
            <person name="Wu L."/>
            <person name="Ma J."/>
        </authorList>
    </citation>
    <scope>NUCLEOTIDE SEQUENCE [LARGE SCALE GENOMIC DNA]</scope>
    <source>
        <strain evidence="11">JCM 17809</strain>
    </source>
</reference>
<dbReference type="EMBL" id="BAABGM010000014">
    <property type="protein sequence ID" value="GAA4406874.1"/>
    <property type="molecule type" value="Genomic_DNA"/>
</dbReference>